<evidence type="ECO:0000256" key="6">
    <source>
        <dbReference type="ARBA" id="ARBA00012180"/>
    </source>
</evidence>
<comment type="caution">
    <text evidence="18">The sequence shown here is derived from an EMBL/GenBank/DDBJ whole genome shotgun (WGS) entry which is preliminary data.</text>
</comment>
<dbReference type="GO" id="GO:0006298">
    <property type="term" value="P:mismatch repair"/>
    <property type="evidence" value="ECO:0007669"/>
    <property type="project" value="TreeGrafter"/>
</dbReference>
<feature type="domain" description="RNase H type-2" evidence="17">
    <location>
        <begin position="15"/>
        <end position="233"/>
    </location>
</feature>
<dbReference type="InterPro" id="IPR001352">
    <property type="entry name" value="RNase_HII/HIII"/>
</dbReference>
<comment type="cofactor">
    <cofactor evidence="14 15">
        <name>Mn(2+)</name>
        <dbReference type="ChEBI" id="CHEBI:29035"/>
    </cofactor>
    <cofactor evidence="14 15">
        <name>Mg(2+)</name>
        <dbReference type="ChEBI" id="CHEBI:18420"/>
    </cofactor>
    <text evidence="14 15">Manganese or magnesium. Binds 1 divalent metal ion per monomer in the absence of substrate. May bind a second metal ion after substrate binding.</text>
</comment>
<name>A0A7C4TKV4_UNCKA</name>
<organism evidence="18">
    <name type="scientific">candidate division WWE3 bacterium</name>
    <dbReference type="NCBI Taxonomy" id="2053526"/>
    <lineage>
        <taxon>Bacteria</taxon>
        <taxon>Katanobacteria</taxon>
    </lineage>
</organism>
<feature type="binding site" evidence="14 15">
    <location>
        <position position="141"/>
    </location>
    <ligand>
        <name>a divalent metal cation</name>
        <dbReference type="ChEBI" id="CHEBI:60240"/>
    </ligand>
</feature>
<keyword evidence="11 14" id="KW-0255">Endonuclease</keyword>
<evidence type="ECO:0000256" key="5">
    <source>
        <dbReference type="ARBA" id="ARBA00007383"/>
    </source>
</evidence>
<dbReference type="Pfam" id="PF01351">
    <property type="entry name" value="RNase_HII"/>
    <property type="match status" value="2"/>
</dbReference>
<evidence type="ECO:0000256" key="2">
    <source>
        <dbReference type="ARBA" id="ARBA00001946"/>
    </source>
</evidence>
<evidence type="ECO:0000256" key="8">
    <source>
        <dbReference type="ARBA" id="ARBA00022490"/>
    </source>
</evidence>
<protein>
    <recommendedName>
        <fullName evidence="7 14">Ribonuclease HII</fullName>
        <shortName evidence="14">RNase HII</shortName>
        <ecNumber evidence="6 14">3.1.26.4</ecNumber>
    </recommendedName>
</protein>
<dbReference type="PANTHER" id="PTHR10954">
    <property type="entry name" value="RIBONUCLEASE H2 SUBUNIT A"/>
    <property type="match status" value="1"/>
</dbReference>
<keyword evidence="10 14" id="KW-0479">Metal-binding</keyword>
<dbReference type="HAMAP" id="MF_00052_B">
    <property type="entry name" value="RNase_HII_B"/>
    <property type="match status" value="1"/>
</dbReference>
<dbReference type="Gene3D" id="3.30.420.10">
    <property type="entry name" value="Ribonuclease H-like superfamily/Ribonuclease H"/>
    <property type="match status" value="1"/>
</dbReference>
<dbReference type="GO" id="GO:0032299">
    <property type="term" value="C:ribonuclease H2 complex"/>
    <property type="evidence" value="ECO:0007669"/>
    <property type="project" value="TreeGrafter"/>
</dbReference>
<comment type="similarity">
    <text evidence="5 14 16">Belongs to the RNase HII family.</text>
</comment>
<comment type="cofactor">
    <cofactor evidence="2">
        <name>Mg(2+)</name>
        <dbReference type="ChEBI" id="CHEBI:18420"/>
    </cofactor>
</comment>
<dbReference type="EMBL" id="DSRT01000003">
    <property type="protein sequence ID" value="HGW29304.1"/>
    <property type="molecule type" value="Genomic_DNA"/>
</dbReference>
<evidence type="ECO:0000256" key="7">
    <source>
        <dbReference type="ARBA" id="ARBA00019179"/>
    </source>
</evidence>
<evidence type="ECO:0000256" key="11">
    <source>
        <dbReference type="ARBA" id="ARBA00022759"/>
    </source>
</evidence>
<dbReference type="GO" id="GO:0030145">
    <property type="term" value="F:manganese ion binding"/>
    <property type="evidence" value="ECO:0007669"/>
    <property type="project" value="UniProtKB-UniRule"/>
</dbReference>
<evidence type="ECO:0000256" key="14">
    <source>
        <dbReference type="HAMAP-Rule" id="MF_00052"/>
    </source>
</evidence>
<keyword evidence="9 14" id="KW-0540">Nuclease</keyword>
<evidence type="ECO:0000256" key="16">
    <source>
        <dbReference type="RuleBase" id="RU003515"/>
    </source>
</evidence>
<dbReference type="GO" id="GO:0005737">
    <property type="term" value="C:cytoplasm"/>
    <property type="evidence" value="ECO:0007669"/>
    <property type="project" value="UniProtKB-SubCell"/>
</dbReference>
<dbReference type="InterPro" id="IPR022898">
    <property type="entry name" value="RNase_HII"/>
</dbReference>
<proteinExistence type="inferred from homology"/>
<evidence type="ECO:0000259" key="17">
    <source>
        <dbReference type="PROSITE" id="PS51975"/>
    </source>
</evidence>
<dbReference type="AlphaFoldDB" id="A0A7C4TKV4"/>
<comment type="subcellular location">
    <subcellularLocation>
        <location evidence="4 14">Cytoplasm</location>
    </subcellularLocation>
</comment>
<keyword evidence="8 14" id="KW-0963">Cytoplasm</keyword>
<evidence type="ECO:0000256" key="12">
    <source>
        <dbReference type="ARBA" id="ARBA00022801"/>
    </source>
</evidence>
<dbReference type="SUPFAM" id="SSF53098">
    <property type="entry name" value="Ribonuclease H-like"/>
    <property type="match status" value="1"/>
</dbReference>
<dbReference type="CDD" id="cd07182">
    <property type="entry name" value="RNase_HII_bacteria_HII_like"/>
    <property type="match status" value="1"/>
</dbReference>
<dbReference type="PANTHER" id="PTHR10954:SF18">
    <property type="entry name" value="RIBONUCLEASE HII"/>
    <property type="match status" value="1"/>
</dbReference>
<evidence type="ECO:0000256" key="3">
    <source>
        <dbReference type="ARBA" id="ARBA00004065"/>
    </source>
</evidence>
<accession>A0A7C4TKV4</accession>
<dbReference type="PROSITE" id="PS51975">
    <property type="entry name" value="RNASE_H_2"/>
    <property type="match status" value="1"/>
</dbReference>
<feature type="binding site" evidence="14 15">
    <location>
        <position position="21"/>
    </location>
    <ligand>
        <name>a divalent metal cation</name>
        <dbReference type="ChEBI" id="CHEBI:60240"/>
    </ligand>
</feature>
<evidence type="ECO:0000256" key="10">
    <source>
        <dbReference type="ARBA" id="ARBA00022723"/>
    </source>
</evidence>
<comment type="function">
    <text evidence="3 14 16">Endonuclease that specifically degrades the RNA of RNA-DNA hybrids.</text>
</comment>
<keyword evidence="13 14" id="KW-0464">Manganese</keyword>
<evidence type="ECO:0000256" key="4">
    <source>
        <dbReference type="ARBA" id="ARBA00004496"/>
    </source>
</evidence>
<dbReference type="InterPro" id="IPR024567">
    <property type="entry name" value="RNase_HII/HIII_dom"/>
</dbReference>
<dbReference type="NCBIfam" id="NF000595">
    <property type="entry name" value="PRK00015.1-3"/>
    <property type="match status" value="1"/>
</dbReference>
<comment type="catalytic activity">
    <reaction evidence="1 14 15 16">
        <text>Endonucleolytic cleavage to 5'-phosphomonoester.</text>
        <dbReference type="EC" id="3.1.26.4"/>
    </reaction>
</comment>
<gene>
    <name evidence="14" type="primary">rnhB</name>
    <name evidence="18" type="ORF">ENR63_00025</name>
</gene>
<dbReference type="InterPro" id="IPR036397">
    <property type="entry name" value="RNaseH_sf"/>
</dbReference>
<evidence type="ECO:0000256" key="1">
    <source>
        <dbReference type="ARBA" id="ARBA00000077"/>
    </source>
</evidence>
<evidence type="ECO:0000256" key="13">
    <source>
        <dbReference type="ARBA" id="ARBA00023211"/>
    </source>
</evidence>
<dbReference type="EC" id="3.1.26.4" evidence="6 14"/>
<sequence length="234" mass="26629">MVSIEYELNLWKTHNYISGTDEAGRGPLAGPIVIASVILNKEHFSTTKNWQQESKPDIPTNNDISYAEVLKTYSMIDDSKKLSVKKREVLAEFIKSFAICYSIIEISSEEIDELGITQANSIGFYKSIKSLETRPDFMLTDHFPIPNINMKKQTNITRGDSISLSIAAASILAKTHRDNLMTKLHEKHPEYGFDRHKGYGTKLHFEMIEKYGPCKVHRHSFYPITKYSSVAANH</sequence>
<dbReference type="InterPro" id="IPR012337">
    <property type="entry name" value="RNaseH-like_sf"/>
</dbReference>
<evidence type="ECO:0000313" key="18">
    <source>
        <dbReference type="EMBL" id="HGW29304.1"/>
    </source>
</evidence>
<dbReference type="GO" id="GO:0003723">
    <property type="term" value="F:RNA binding"/>
    <property type="evidence" value="ECO:0007669"/>
    <property type="project" value="UniProtKB-UniRule"/>
</dbReference>
<dbReference type="GO" id="GO:0004523">
    <property type="term" value="F:RNA-DNA hybrid ribonuclease activity"/>
    <property type="evidence" value="ECO:0007669"/>
    <property type="project" value="UniProtKB-UniRule"/>
</dbReference>
<reference evidence="18" key="1">
    <citation type="journal article" date="2020" name="mSystems">
        <title>Genome- and Community-Level Interaction Insights into Carbon Utilization and Element Cycling Functions of Hydrothermarchaeota in Hydrothermal Sediment.</title>
        <authorList>
            <person name="Zhou Z."/>
            <person name="Liu Y."/>
            <person name="Xu W."/>
            <person name="Pan J."/>
            <person name="Luo Z.H."/>
            <person name="Li M."/>
        </authorList>
    </citation>
    <scope>NUCLEOTIDE SEQUENCE [LARGE SCALE GENOMIC DNA]</scope>
    <source>
        <strain evidence="18">SpSt-417</strain>
    </source>
</reference>
<dbReference type="GO" id="GO:0043137">
    <property type="term" value="P:DNA replication, removal of RNA primer"/>
    <property type="evidence" value="ECO:0007669"/>
    <property type="project" value="TreeGrafter"/>
</dbReference>
<evidence type="ECO:0000256" key="15">
    <source>
        <dbReference type="PROSITE-ProRule" id="PRU01319"/>
    </source>
</evidence>
<evidence type="ECO:0000256" key="9">
    <source>
        <dbReference type="ARBA" id="ARBA00022722"/>
    </source>
</evidence>
<feature type="binding site" evidence="14 15">
    <location>
        <position position="22"/>
    </location>
    <ligand>
        <name>a divalent metal cation</name>
        <dbReference type="ChEBI" id="CHEBI:60240"/>
    </ligand>
</feature>
<keyword evidence="12 14" id="KW-0378">Hydrolase</keyword>